<evidence type="ECO:0000313" key="4">
    <source>
        <dbReference type="EMBL" id="OGM48081.1"/>
    </source>
</evidence>
<dbReference type="CDD" id="cd13929">
    <property type="entry name" value="PT-DMATS_CymD"/>
    <property type="match status" value="1"/>
</dbReference>
<feature type="binding site" evidence="3">
    <location>
        <position position="234"/>
    </location>
    <ligand>
        <name>dimethylallyl diphosphate</name>
        <dbReference type="ChEBI" id="CHEBI:57623"/>
    </ligand>
</feature>
<dbReference type="InterPro" id="IPR012148">
    <property type="entry name" value="ABBA_DMATS-like"/>
</dbReference>
<proteinExistence type="inferred from homology"/>
<keyword evidence="2" id="KW-0808">Transferase</keyword>
<dbReference type="AlphaFoldDB" id="A0A1F8A8R9"/>
<feature type="binding site" evidence="3">
    <location>
        <position position="307"/>
    </location>
    <ligand>
        <name>dimethylallyl diphosphate</name>
        <dbReference type="ChEBI" id="CHEBI:57623"/>
    </ligand>
</feature>
<dbReference type="PIRSF" id="PIRSF000509">
    <property type="entry name" value="Trp_DMAT"/>
    <property type="match status" value="1"/>
</dbReference>
<name>A0A1F8A8R9_9EURO</name>
<evidence type="ECO:0000256" key="2">
    <source>
        <dbReference type="ARBA" id="ARBA00022679"/>
    </source>
</evidence>
<dbReference type="Proteomes" id="UP000179179">
    <property type="component" value="Unassembled WGS sequence"/>
</dbReference>
<feature type="binding site" evidence="3">
    <location>
        <position position="452"/>
    </location>
    <ligand>
        <name>dimethylallyl diphosphate</name>
        <dbReference type="ChEBI" id="CHEBI:57623"/>
    </ligand>
</feature>
<organism evidence="4 5">
    <name type="scientific">Aspergillus bombycis</name>
    <dbReference type="NCBI Taxonomy" id="109264"/>
    <lineage>
        <taxon>Eukaryota</taxon>
        <taxon>Fungi</taxon>
        <taxon>Dikarya</taxon>
        <taxon>Ascomycota</taxon>
        <taxon>Pezizomycotina</taxon>
        <taxon>Eurotiomycetes</taxon>
        <taxon>Eurotiomycetidae</taxon>
        <taxon>Eurotiales</taxon>
        <taxon>Aspergillaceae</taxon>
        <taxon>Aspergillus</taxon>
    </lineage>
</organism>
<feature type="binding site" evidence="3">
    <location>
        <position position="456"/>
    </location>
    <ligand>
        <name>dimethylallyl diphosphate</name>
        <dbReference type="ChEBI" id="CHEBI:57623"/>
    </ligand>
</feature>
<feature type="binding site" evidence="3">
    <location>
        <position position="134"/>
    </location>
    <ligand>
        <name>L-tryptophan</name>
        <dbReference type="ChEBI" id="CHEBI:57912"/>
    </ligand>
</feature>
<evidence type="ECO:0000313" key="5">
    <source>
        <dbReference type="Proteomes" id="UP000179179"/>
    </source>
</evidence>
<dbReference type="InterPro" id="IPR017795">
    <property type="entry name" value="ABBA_NscD-like"/>
</dbReference>
<evidence type="ECO:0000256" key="3">
    <source>
        <dbReference type="PIRSR" id="PIRSR000509-1"/>
    </source>
</evidence>
<dbReference type="RefSeq" id="XP_022391798.1">
    <property type="nucleotide sequence ID" value="XM_022530006.1"/>
</dbReference>
<sequence>MASGYIELSMDAVEVLISIISIHSHRPAVKDYSVQLQHTKTASNMSNPRLEACPAHQALARGMGFKNNHEKLWWATFGPLLERLLALCDYPMSLQYRHLSFVYRHVLPYLGPYPTVENGWVWKTCYSPDGTPAEVSLNFDGPRKTARMDHVPMSRWSGTLQDPFSQNVALESIKSLAAILPDFTWEWFDYFVQRMYIPESSTETVLARQPPEFVHMIMQGVNGYDLLDSGVRVKPIFNGLAKSVETGISLDKILFDSIRSNTELFGAYHPALKVIEGYCQSDQAKQFGTKACFLSFDATNTKDARLKIYLHGPQTAYIKVQDAFTLGGRLDSPNIQAGVKELRKLWYGVLNLPPDFPESEDLPVTDDLYQGWQANFELRPNNPVPEPKVYIPVAINNKDQESIVQGLQEFFSRHDSMDVQDYRHIFETLFLDGDKLTGIHHFITFSYKSHPYVTCYYKPHVVPVPAKELEEPDVKDLSK</sequence>
<dbReference type="PANTHER" id="PTHR40627:SF3">
    <property type="entry name" value="PRENYLTRANSFERASE ASQH2-RELATED"/>
    <property type="match status" value="1"/>
</dbReference>
<dbReference type="GeneID" id="34446266"/>
<feature type="binding site" evidence="3">
    <location>
        <position position="309"/>
    </location>
    <ligand>
        <name>dimethylallyl diphosphate</name>
        <dbReference type="ChEBI" id="CHEBI:57623"/>
    </ligand>
</feature>
<comment type="similarity">
    <text evidence="1">Belongs to the tryptophan dimethylallyltransferase family.</text>
</comment>
<evidence type="ECO:0000256" key="1">
    <source>
        <dbReference type="ARBA" id="ARBA00010209"/>
    </source>
</evidence>
<feature type="binding site" evidence="3">
    <location>
        <position position="390"/>
    </location>
    <ligand>
        <name>dimethylallyl diphosphate</name>
        <dbReference type="ChEBI" id="CHEBI:57623"/>
    </ligand>
</feature>
<dbReference type="NCBIfam" id="TIGR03429">
    <property type="entry name" value="arom_pren_DMATS"/>
    <property type="match status" value="1"/>
</dbReference>
<keyword evidence="5" id="KW-1185">Reference proteome</keyword>
<accession>A0A1F8A8R9</accession>
<dbReference type="Pfam" id="PF11991">
    <property type="entry name" value="Trp_DMAT"/>
    <property type="match status" value="1"/>
</dbReference>
<feature type="binding site" evidence="3">
    <location>
        <position position="305"/>
    </location>
    <ligand>
        <name>dimethylallyl diphosphate</name>
        <dbReference type="ChEBI" id="CHEBI:57623"/>
    </ligand>
</feature>
<reference evidence="4 5" key="1">
    <citation type="journal article" date="2016" name="Genome Biol. Evol.">
        <title>Draft genome sequence of an aflatoxigenic Aspergillus species, A. bombycis.</title>
        <authorList>
            <person name="Moore G.G."/>
            <person name="Mack B.M."/>
            <person name="Beltz S.B."/>
            <person name="Gilbert M.K."/>
        </authorList>
    </citation>
    <scope>NUCLEOTIDE SEQUENCE [LARGE SCALE GENOMIC DNA]</scope>
    <source>
        <strain evidence="5">NRRL 26010</strain>
    </source>
</reference>
<comment type="caution">
    <text evidence="4">The sequence shown here is derived from an EMBL/GenBank/DDBJ whole genome shotgun (WGS) entry which is preliminary data.</text>
</comment>
<protein>
    <submittedName>
        <fullName evidence="4">Putative dimethylallyl tryptophan synthase</fullName>
    </submittedName>
</protein>
<dbReference type="OrthoDB" id="5392033at2759"/>
<dbReference type="PANTHER" id="PTHR40627">
    <property type="entry name" value="INDOLE PRENYLTRANSFERASE TDIB-RELATED"/>
    <property type="match status" value="1"/>
</dbReference>
<gene>
    <name evidence="4" type="ORF">ABOM_002876</name>
</gene>
<dbReference type="EMBL" id="LYCR01000018">
    <property type="protein sequence ID" value="OGM48081.1"/>
    <property type="molecule type" value="Genomic_DNA"/>
</dbReference>
<feature type="binding site" evidence="3">
    <location>
        <position position="147"/>
    </location>
    <ligand>
        <name>dimethylallyl diphosphate</name>
        <dbReference type="ChEBI" id="CHEBI:57623"/>
    </ligand>
</feature>
<dbReference type="GO" id="GO:0016765">
    <property type="term" value="F:transferase activity, transferring alkyl or aryl (other than methyl) groups"/>
    <property type="evidence" value="ECO:0007669"/>
    <property type="project" value="InterPro"/>
</dbReference>
<dbReference type="GO" id="GO:0009820">
    <property type="term" value="P:alkaloid metabolic process"/>
    <property type="evidence" value="ECO:0007669"/>
    <property type="project" value="InterPro"/>
</dbReference>